<dbReference type="NCBIfam" id="NF045938">
    <property type="entry name" value="MAG3960_fam_LP"/>
    <property type="match status" value="1"/>
</dbReference>
<dbReference type="EMBL" id="CP053097">
    <property type="protein sequence ID" value="QJR43943.1"/>
    <property type="molecule type" value="Genomic_DNA"/>
</dbReference>
<evidence type="ECO:0000313" key="4">
    <source>
        <dbReference type="Proteomes" id="UP000502118"/>
    </source>
</evidence>
<keyword evidence="4" id="KW-1185">Reference proteome</keyword>
<accession>A0A6M4JAF7</accession>
<dbReference type="PROSITE" id="PS51257">
    <property type="entry name" value="PROKAR_LIPOPROTEIN"/>
    <property type="match status" value="1"/>
</dbReference>
<feature type="compositionally biased region" description="Basic and acidic residues" evidence="1">
    <location>
        <begin position="38"/>
        <end position="47"/>
    </location>
</feature>
<evidence type="ECO:0000313" key="3">
    <source>
        <dbReference type="EMBL" id="QJR43943.1"/>
    </source>
</evidence>
<evidence type="ECO:0008006" key="5">
    <source>
        <dbReference type="Google" id="ProtNLM"/>
    </source>
</evidence>
<name>A0A6M4JAF7_9MOLU</name>
<sequence length="527" mass="62058">MKKSKIKWLLSMSLGSTLLVLPLTTTACFFDHFDKPIPKPKKEEPSEPPKPNNPPKDNIETKQESNEVVNEFSYDGMKFKIAKEDTFDKTKKYYADMVLENDAFVFKTFLNTFGDYWINNLNEEDFPTLVDVSRYVRSLVVDNKGFMSRSNEDKNSISAKEYNKLITKLLEILDVKETYDLSNDKNKDKKISYAFNHDSAFDTLKRFYISRNNSYFNRLWNDWFQTMEENNTFGRKVIDNYMYDKDIHYSEISAKDSDAPETDIKGKRYKVPSVAWKLNRDIYLDNMFNNDMFLSRAFYEKSLNKDQALNNDWIDWLYLNDSSVLAMQVPQYKLLVAYLRLMKKLTDSINFETVDDEDKLKEAIKNNGSIVDGKISFEENLINSGISQLIDKYEKALLDYLALEHVMGFTAREDHDPNLQLFGGGTNYQYKVDYRDTYKWAKRQYEEFLLPFKFGLGNAIWAQSSSSSYQELFNNPQTIKKYELIWANIKAVDKIDKPELISKDLAKQRLNQIKSLFKNQFKWKFKE</sequence>
<feature type="signal peptide" evidence="2">
    <location>
        <begin position="1"/>
        <end position="27"/>
    </location>
</feature>
<evidence type="ECO:0000256" key="1">
    <source>
        <dbReference type="SAM" id="MobiDB-lite"/>
    </source>
</evidence>
<feature type="chain" id="PRO_5026691275" description="Lipoprotein" evidence="2">
    <location>
        <begin position="28"/>
        <end position="527"/>
    </location>
</feature>
<protein>
    <recommendedName>
        <fullName evidence="5">Lipoprotein</fullName>
    </recommendedName>
</protein>
<dbReference type="AlphaFoldDB" id="A0A6M4JAF7"/>
<reference evidence="3 4" key="1">
    <citation type="submission" date="2020-05" db="EMBL/GenBank/DDBJ databases">
        <title>Novel Mycoplasma species detected in Mirounga angustirostris (northern elephant seal) from the USA.</title>
        <authorList>
            <person name="Volokhov D.V."/>
        </authorList>
    </citation>
    <scope>NUCLEOTIDE SEQUENCE [LARGE SCALE GENOMIC DNA]</scope>
    <source>
        <strain evidence="3 4">Mirounga ES2806-NAS</strain>
    </source>
</reference>
<dbReference type="KEGG" id="mmio:HLA92_00575"/>
<organism evidence="3 4">
    <name type="scientific">Mycoplasma miroungirhinis</name>
    <dbReference type="NCBI Taxonomy" id="754516"/>
    <lineage>
        <taxon>Bacteria</taxon>
        <taxon>Bacillati</taxon>
        <taxon>Mycoplasmatota</taxon>
        <taxon>Mollicutes</taxon>
        <taxon>Mycoplasmataceae</taxon>
        <taxon>Mycoplasma</taxon>
    </lineage>
</organism>
<proteinExistence type="predicted"/>
<gene>
    <name evidence="3" type="ORF">HLA92_00575</name>
</gene>
<dbReference type="Proteomes" id="UP000502118">
    <property type="component" value="Chromosome"/>
</dbReference>
<evidence type="ECO:0000256" key="2">
    <source>
        <dbReference type="SAM" id="SignalP"/>
    </source>
</evidence>
<keyword evidence="2" id="KW-0732">Signal</keyword>
<feature type="region of interest" description="Disordered" evidence="1">
    <location>
        <begin position="38"/>
        <end position="64"/>
    </location>
</feature>
<dbReference type="RefSeq" id="WP_171112491.1">
    <property type="nucleotide sequence ID" value="NZ_CP053097.1"/>
</dbReference>